<keyword evidence="1" id="KW-1133">Transmembrane helix</keyword>
<dbReference type="RefSeq" id="WP_169267234.1">
    <property type="nucleotide sequence ID" value="NZ_CAWOXK010000001.1"/>
</dbReference>
<dbReference type="EMBL" id="CP030118">
    <property type="protein sequence ID" value="QDL08840.1"/>
    <property type="molecule type" value="Genomic_DNA"/>
</dbReference>
<feature type="transmembrane region" description="Helical" evidence="1">
    <location>
        <begin position="33"/>
        <end position="52"/>
    </location>
</feature>
<evidence type="ECO:0000313" key="2">
    <source>
        <dbReference type="EMBL" id="QDL08840.1"/>
    </source>
</evidence>
<evidence type="ECO:0000256" key="1">
    <source>
        <dbReference type="SAM" id="Phobius"/>
    </source>
</evidence>
<dbReference type="KEGG" id="bsen:DP114_13910"/>
<keyword evidence="3" id="KW-1185">Reference proteome</keyword>
<protein>
    <submittedName>
        <fullName evidence="2">Uncharacterized protein</fullName>
    </submittedName>
</protein>
<dbReference type="AlphaFoldDB" id="A0A856MEY1"/>
<dbReference type="Proteomes" id="UP000503129">
    <property type="component" value="Chromosome"/>
</dbReference>
<sequence length="141" mass="15543">MSISKRPPLLSLALLLLTYTSTGWIISKIYTPWYMWLLAVIAILLITGGLTISGTRLANFSLLLFKSNLRSFGLSVLAAFLFFLMIARFRLFLDTLLIVAATALARMDLQTAGFNQGQTFCLLSILCLTSLALGALIHKLI</sequence>
<keyword evidence="1" id="KW-0812">Transmembrane</keyword>
<organism evidence="2 3">
    <name type="scientific">Brasilonema sennae CENA114</name>
    <dbReference type="NCBI Taxonomy" id="415709"/>
    <lineage>
        <taxon>Bacteria</taxon>
        <taxon>Bacillati</taxon>
        <taxon>Cyanobacteriota</taxon>
        <taxon>Cyanophyceae</taxon>
        <taxon>Nostocales</taxon>
        <taxon>Scytonemataceae</taxon>
        <taxon>Brasilonema</taxon>
        <taxon>Bromeliae group (in: Brasilonema)</taxon>
    </lineage>
</organism>
<accession>A0A856MEY1</accession>
<feature type="transmembrane region" description="Helical" evidence="1">
    <location>
        <begin position="117"/>
        <end position="137"/>
    </location>
</feature>
<proteinExistence type="predicted"/>
<gene>
    <name evidence="2" type="ORF">DP114_13910</name>
</gene>
<evidence type="ECO:0000313" key="3">
    <source>
        <dbReference type="Proteomes" id="UP000503129"/>
    </source>
</evidence>
<name>A0A856MEY1_9CYAN</name>
<feature type="transmembrane region" description="Helical" evidence="1">
    <location>
        <begin position="72"/>
        <end position="105"/>
    </location>
</feature>
<reference evidence="2 3" key="1">
    <citation type="submission" date="2018-06" db="EMBL/GenBank/DDBJ databases">
        <title>Comparative genomics of Brasilonema spp. strains.</title>
        <authorList>
            <person name="Alvarenga D.O."/>
            <person name="Fiore M.F."/>
            <person name="Varani A.M."/>
        </authorList>
    </citation>
    <scope>NUCLEOTIDE SEQUENCE [LARGE SCALE GENOMIC DNA]</scope>
    <source>
        <strain evidence="2 3">CENA114</strain>
    </source>
</reference>
<keyword evidence="1" id="KW-0472">Membrane</keyword>